<dbReference type="PANTHER" id="PTHR10887:SF364">
    <property type="entry name" value="REGULATOR OF NONSENSE TRANSCRIPTS 1"/>
    <property type="match status" value="1"/>
</dbReference>
<evidence type="ECO:0000256" key="7">
    <source>
        <dbReference type="ARBA" id="ARBA00022801"/>
    </source>
</evidence>
<dbReference type="OMA" id="CANQATL"/>
<dbReference type="PROSITE" id="PS51192">
    <property type="entry name" value="HELICASE_ATP_BIND_1"/>
    <property type="match status" value="1"/>
</dbReference>
<dbReference type="GO" id="GO:0003723">
    <property type="term" value="F:RNA binding"/>
    <property type="evidence" value="ECO:0007669"/>
    <property type="project" value="InterPro"/>
</dbReference>
<dbReference type="eggNOG" id="KOG1802">
    <property type="taxonomic scope" value="Eukaryota"/>
</dbReference>
<dbReference type="InterPro" id="IPR018999">
    <property type="entry name" value="UPF1_CH/ZBD"/>
</dbReference>
<keyword evidence="6 12" id="KW-0863">Zinc-finger</keyword>
<feature type="region of interest" description="C4" evidence="12">
    <location>
        <begin position="56"/>
        <end position="86"/>
    </location>
</feature>
<keyword evidence="8" id="KW-0347">Helicase</keyword>
<keyword evidence="10" id="KW-0067">ATP-binding</keyword>
<protein>
    <submittedName>
        <fullName evidence="15">Regulator of nonsense transcripts 1-like protein</fullName>
    </submittedName>
</protein>
<dbReference type="FunFam" id="2.40.30.230:FF:000002">
    <property type="entry name" value="regulator of nonsense transcripts 1 homolog"/>
    <property type="match status" value="1"/>
</dbReference>
<accession>M7ZK59</accession>
<dbReference type="CDD" id="cd21407">
    <property type="entry name" value="1B_UPF1-like"/>
    <property type="match status" value="1"/>
</dbReference>
<dbReference type="PROSITE" id="PS51997">
    <property type="entry name" value="UPF1_CH_RICH"/>
    <property type="match status" value="1"/>
</dbReference>
<reference evidence="15" key="1">
    <citation type="journal article" date="2013" name="Nature">
        <title>Draft genome of the wheat A-genome progenitor Triticum urartu.</title>
        <authorList>
            <person name="Ling H.Q."/>
            <person name="Zhao S."/>
            <person name="Liu D."/>
            <person name="Wang J."/>
            <person name="Sun H."/>
            <person name="Zhang C."/>
            <person name="Fan H."/>
            <person name="Li D."/>
            <person name="Dong L."/>
            <person name="Tao Y."/>
            <person name="Gao C."/>
            <person name="Wu H."/>
            <person name="Li Y."/>
            <person name="Cui Y."/>
            <person name="Guo X."/>
            <person name="Zheng S."/>
            <person name="Wang B."/>
            <person name="Yu K."/>
            <person name="Liang Q."/>
            <person name="Yang W."/>
            <person name="Lou X."/>
            <person name="Chen J."/>
            <person name="Feng M."/>
            <person name="Jian J."/>
            <person name="Zhang X."/>
            <person name="Luo G."/>
            <person name="Jiang Y."/>
            <person name="Liu J."/>
            <person name="Wang Z."/>
            <person name="Sha Y."/>
            <person name="Zhang B."/>
            <person name="Wu H."/>
            <person name="Tang D."/>
            <person name="Shen Q."/>
            <person name="Xue P."/>
            <person name="Zou S."/>
            <person name="Wang X."/>
            <person name="Liu X."/>
            <person name="Wang F."/>
            <person name="Yang Y."/>
            <person name="An X."/>
            <person name="Dong Z."/>
            <person name="Zhang K."/>
            <person name="Zhang X."/>
            <person name="Luo M.C."/>
            <person name="Dvorak J."/>
            <person name="Tong Y."/>
            <person name="Wang J."/>
            <person name="Yang H."/>
            <person name="Li Z."/>
            <person name="Wang D."/>
            <person name="Zhang A."/>
            <person name="Wang J."/>
        </authorList>
    </citation>
    <scope>NUCLEOTIDE SEQUENCE</scope>
</reference>
<comment type="catalytic activity">
    <reaction evidence="11">
        <text>ATP + H2O = ADP + phosphate + H(+)</text>
        <dbReference type="Rhea" id="RHEA:13065"/>
        <dbReference type="ChEBI" id="CHEBI:15377"/>
        <dbReference type="ChEBI" id="CHEBI:15378"/>
        <dbReference type="ChEBI" id="CHEBI:30616"/>
        <dbReference type="ChEBI" id="CHEBI:43474"/>
        <dbReference type="ChEBI" id="CHEBI:456216"/>
        <dbReference type="EC" id="3.6.4.12"/>
    </reaction>
    <physiologicalReaction direction="left-to-right" evidence="11">
        <dbReference type="Rhea" id="RHEA:13066"/>
    </physiologicalReaction>
</comment>
<dbReference type="STRING" id="4572.M7ZK59"/>
<dbReference type="Pfam" id="PF13086">
    <property type="entry name" value="AAA_11"/>
    <property type="match status" value="1"/>
</dbReference>
<dbReference type="CDD" id="cd18808">
    <property type="entry name" value="SF1_C_Upf1"/>
    <property type="match status" value="1"/>
</dbReference>
<comment type="similarity">
    <text evidence="2">Belongs to the DNA2/NAM7 helicase family.</text>
</comment>
<dbReference type="GO" id="GO:0005737">
    <property type="term" value="C:cytoplasm"/>
    <property type="evidence" value="ECO:0007669"/>
    <property type="project" value="UniProtKB-SubCell"/>
</dbReference>
<evidence type="ECO:0000256" key="4">
    <source>
        <dbReference type="ARBA" id="ARBA00022723"/>
    </source>
</evidence>
<dbReference type="CDD" id="cd21400">
    <property type="entry name" value="ZBD_UPF1-like"/>
    <property type="match status" value="1"/>
</dbReference>
<evidence type="ECO:0000256" key="1">
    <source>
        <dbReference type="ARBA" id="ARBA00004496"/>
    </source>
</evidence>
<comment type="caution">
    <text evidence="12">Lacks conserved residue(s) required for the propagation of feature annotation.</text>
</comment>
<evidence type="ECO:0000313" key="15">
    <source>
        <dbReference type="EMBL" id="EMS63608.1"/>
    </source>
</evidence>
<dbReference type="EMBL" id="KD066841">
    <property type="protein sequence ID" value="EMS63608.1"/>
    <property type="molecule type" value="Genomic_DNA"/>
</dbReference>
<evidence type="ECO:0000256" key="11">
    <source>
        <dbReference type="ARBA" id="ARBA00048432"/>
    </source>
</evidence>
<dbReference type="GO" id="GO:0003678">
    <property type="term" value="F:DNA helicase activity"/>
    <property type="evidence" value="ECO:0007669"/>
    <property type="project" value="UniProtKB-EC"/>
</dbReference>
<keyword evidence="4 12" id="KW-0479">Metal-binding</keyword>
<keyword evidence="9 12" id="KW-0862">Zinc</keyword>
<feature type="domain" description="Upf1" evidence="14">
    <location>
        <begin position="1"/>
        <end position="145"/>
    </location>
</feature>
<evidence type="ECO:0000256" key="3">
    <source>
        <dbReference type="ARBA" id="ARBA00022490"/>
    </source>
</evidence>
<keyword evidence="3" id="KW-0963">Cytoplasm</keyword>
<evidence type="ECO:0000256" key="9">
    <source>
        <dbReference type="ARBA" id="ARBA00022833"/>
    </source>
</evidence>
<dbReference type="GO" id="GO:0003724">
    <property type="term" value="F:RNA helicase activity"/>
    <property type="evidence" value="ECO:0007669"/>
    <property type="project" value="InterPro"/>
</dbReference>
<dbReference type="Gene3D" id="3.40.50.300">
    <property type="entry name" value="P-loop containing nucleotide triphosphate hydrolases"/>
    <property type="match status" value="2"/>
</dbReference>
<dbReference type="InterPro" id="IPR041679">
    <property type="entry name" value="DNA2/NAM7-like_C"/>
</dbReference>
<evidence type="ECO:0000259" key="14">
    <source>
        <dbReference type="PROSITE" id="PS51997"/>
    </source>
</evidence>
<evidence type="ECO:0000256" key="8">
    <source>
        <dbReference type="ARBA" id="ARBA00022806"/>
    </source>
</evidence>
<dbReference type="GO" id="GO:0000184">
    <property type="term" value="P:nuclear-transcribed mRNA catabolic process, nonsense-mediated decay"/>
    <property type="evidence" value="ECO:0007669"/>
    <property type="project" value="InterPro"/>
</dbReference>
<dbReference type="InterPro" id="IPR040812">
    <property type="entry name" value="UPF1_1B_dom"/>
</dbReference>
<dbReference type="InterPro" id="IPR014001">
    <property type="entry name" value="Helicase_ATP-bd"/>
</dbReference>
<feature type="domain" description="Helicase ATP-binding" evidence="13">
    <location>
        <begin position="367"/>
        <end position="499"/>
    </location>
</feature>
<dbReference type="Gene3D" id="6.10.140.1240">
    <property type="match status" value="1"/>
</dbReference>
<comment type="subcellular location">
    <subcellularLocation>
        <location evidence="1">Cytoplasm</location>
    </subcellularLocation>
</comment>
<dbReference type="PANTHER" id="PTHR10887">
    <property type="entry name" value="DNA2/NAM7 HELICASE FAMILY"/>
    <property type="match status" value="1"/>
</dbReference>
<evidence type="ECO:0000256" key="6">
    <source>
        <dbReference type="ARBA" id="ARBA00022771"/>
    </source>
</evidence>
<sequence>MTGTIMARATSWSMPAVLVACGHVKFLLDNLFKVRAKHKEVCLHKDSPLGETILECYNCGCRNVFLLGFISAKAENVVVLLCREPCLNVNALKDMNWDLSQWTPLIDDRCFLSWLVKVPSEQEQLRARQISAQQINKVEELWKTNPDASLEDLEKPGVDDEPQPVVLKYEDAYQYQNVFAPLIKLEADYDKMMKESQSKDSVTVRWDIGLNKKRVAYFVFPKEDNELRLVPGDELRLRYSGGTSHPAWQSVGHVCVASMLALMLSTFSLQIKLTAQEEVALELRASQGVPVELNHGFSVDFVWKSTSFDRMQGAMKTFAVDETSVSGYIYHHLLGHEVEHQIIRNTLPRRFGAPGLPELNASQVLAVKSVLQKPVSLIQGPPGTGKTVTSAAIVYHMAKQGQGQVLVCAPSNVAVDQLAEKISSTGLKVVRLCAKSREAVSSPVEHLTLHYQVRHLDNSEKSEMHKLQQLKDEQGELSSSDEKKYKALKRATEREILQSADVICCTCVGAGDPRLSNFRFRQVLIDESTQATEPECLIPLVLGVKQVVLVGDHCQLGPVIMCKKAARAGLAQSLFERLVILGVKPFRLQPSDIRSRVQVLEAASCRNVGKGFWRPALNMPKPSQTMLDKLLFNWRYPNSDMRSRVQVLEAASCRNVQYRMHPCLSEFPSNCFYEGTLQNGVTVNERQSSGIDFPWPVPNRPMFFYVQMGVEEISASGTSYLNRTEAANVEKIVTTFLRSGVVPSQGDTAPLMDGVDFKADGTGTCANIGVITPYEGQRAYIVNYMSRNGSLRQQLYKEIEVASVDSFQGREKDYIILSCVRSNEHQGIGFLNDPRRLNVALTRARYGIVVLGNPKVLSKQPLWNSLLTHYKEHECLVEGPLNNLKQSMVQFQKPKKIYNDRRLFLGGGQGVMQGSAFGTVGSGDKRSGRGKGYPFVPFGPPNGAHKPGVHPSGYPLARMPYPPFPGSPHSQPYAIPTRGSLHGPIGAVPAVPQPVNRNFGAPRANTGGPIGGHLAAHQQNSQQAMGSVGPTYNFAGDPSSQPSGGGLMSQSGLMAQMPVQGLSQTIRDGFPVGGMSQDFFGDDFKSQGSHVAYNIADFSTQASQGGYAVEYTQGPQSGYPGNYLNQNAHPGYPHMGATNDIVSQDHMAHGSHGMFTQAGYNDQSQDESSQMHYGLGAPGHLQSQKSIFPMIVSWKKKEFEDLEDLLGSFRLHFVIVVVSSSISIMYNLVGEDIQRNDLPFFEIQRARSPLNMLRWCKVFENSTFDEVLLVFPELMARIKKLSMHVEARKLATGLKPTKLKSSLTCGAWEPSMHMLGIVAEIKNFLRITKINLWSLLATRGECIFIPLKIAMRKRCKNAVGGVVHEAIQSAADSDLSTKQRCLRVQHRCNPVTSPAP</sequence>
<evidence type="ECO:0000256" key="10">
    <source>
        <dbReference type="ARBA" id="ARBA00022840"/>
    </source>
</evidence>
<dbReference type="Pfam" id="PF13087">
    <property type="entry name" value="AAA_12"/>
    <property type="match status" value="1"/>
</dbReference>
<organism evidence="15">
    <name type="scientific">Triticum urartu</name>
    <name type="common">Red wild einkorn</name>
    <name type="synonym">Crithodium urartu</name>
    <dbReference type="NCBI Taxonomy" id="4572"/>
    <lineage>
        <taxon>Eukaryota</taxon>
        <taxon>Viridiplantae</taxon>
        <taxon>Streptophyta</taxon>
        <taxon>Embryophyta</taxon>
        <taxon>Tracheophyta</taxon>
        <taxon>Spermatophyta</taxon>
        <taxon>Magnoliopsida</taxon>
        <taxon>Liliopsida</taxon>
        <taxon>Poales</taxon>
        <taxon>Poaceae</taxon>
        <taxon>BOP clade</taxon>
        <taxon>Pooideae</taxon>
        <taxon>Triticodae</taxon>
        <taxon>Triticeae</taxon>
        <taxon>Triticinae</taxon>
        <taxon>Triticum</taxon>
    </lineage>
</organism>
<dbReference type="InterPro" id="IPR027417">
    <property type="entry name" value="P-loop_NTPase"/>
</dbReference>
<dbReference type="Pfam" id="PF09416">
    <property type="entry name" value="UPF1_Zn_bind"/>
    <property type="match status" value="1"/>
</dbReference>
<keyword evidence="7" id="KW-0378">Hydrolase</keyword>
<dbReference type="CDD" id="cd18039">
    <property type="entry name" value="DEXXQc_UPF1"/>
    <property type="match status" value="1"/>
</dbReference>
<evidence type="ECO:0000259" key="13">
    <source>
        <dbReference type="PROSITE" id="PS51192"/>
    </source>
</evidence>
<evidence type="ECO:0000256" key="5">
    <source>
        <dbReference type="ARBA" id="ARBA00022741"/>
    </source>
</evidence>
<proteinExistence type="inferred from homology"/>
<dbReference type="InterPro" id="IPR045055">
    <property type="entry name" value="DNA2/NAM7-like"/>
</dbReference>
<dbReference type="Gene3D" id="2.40.30.230">
    <property type="match status" value="1"/>
</dbReference>
<dbReference type="FunFam" id="3.40.50.300:FF:000097">
    <property type="entry name" value="Regulator of nonsense transcripts 1"/>
    <property type="match status" value="1"/>
</dbReference>
<gene>
    <name evidence="15" type="ORF">TRIUR3_27276</name>
</gene>
<dbReference type="SUPFAM" id="SSF52540">
    <property type="entry name" value="P-loop containing nucleoside triphosphate hydrolases"/>
    <property type="match status" value="1"/>
</dbReference>
<dbReference type="Pfam" id="PF18141">
    <property type="entry name" value="UPF1_1B_dom"/>
    <property type="match status" value="1"/>
</dbReference>
<keyword evidence="5" id="KW-0547">Nucleotide-binding</keyword>
<evidence type="ECO:0000256" key="12">
    <source>
        <dbReference type="PROSITE-ProRule" id="PRU01341"/>
    </source>
</evidence>
<name>M7ZK59_TRIUA</name>
<dbReference type="GO" id="GO:0008270">
    <property type="term" value="F:zinc ion binding"/>
    <property type="evidence" value="ECO:0007669"/>
    <property type="project" value="UniProtKB-UniRule"/>
</dbReference>
<evidence type="ECO:0000256" key="2">
    <source>
        <dbReference type="ARBA" id="ARBA00007913"/>
    </source>
</evidence>
<dbReference type="InterPro" id="IPR047187">
    <property type="entry name" value="SF1_C_Upf1"/>
</dbReference>
<dbReference type="GO" id="GO:0016787">
    <property type="term" value="F:hydrolase activity"/>
    <property type="evidence" value="ECO:0007669"/>
    <property type="project" value="UniProtKB-KW"/>
</dbReference>
<dbReference type="GO" id="GO:0005524">
    <property type="term" value="F:ATP binding"/>
    <property type="evidence" value="ECO:0007669"/>
    <property type="project" value="UniProtKB-KW"/>
</dbReference>
<dbReference type="InterPro" id="IPR041677">
    <property type="entry name" value="DNA2/NAM7_AAA_11"/>
</dbReference>